<dbReference type="GeneID" id="79951059"/>
<keyword evidence="2" id="KW-1185">Reference proteome</keyword>
<reference evidence="1" key="1">
    <citation type="submission" date="2022-01" db="EMBL/GenBank/DDBJ databases">
        <title>Complete genome of Methanomicrobium antiquum DSM 21220.</title>
        <authorList>
            <person name="Chen S.-C."/>
            <person name="You Y.-T."/>
            <person name="Zhou Y.-Z."/>
            <person name="Lai M.-C."/>
        </authorList>
    </citation>
    <scope>NUCLEOTIDE SEQUENCE</scope>
    <source>
        <strain evidence="1">DSM 21220</strain>
    </source>
</reference>
<dbReference type="AlphaFoldDB" id="A0AAF0FRM8"/>
<sequence length="77" mass="9069">MLSGTDETSSNQIKRIPIKEPTWRELHDLKKAGQSYDDLISEMIGRERDFREWKMIADIENEGEFVPFNPEEILKSE</sequence>
<gene>
    <name evidence="1" type="ORF">L1994_11620</name>
</gene>
<dbReference type="EMBL" id="CP091092">
    <property type="protein sequence ID" value="WFN36766.1"/>
    <property type="molecule type" value="Genomic_DNA"/>
</dbReference>
<dbReference type="KEGG" id="manq:L1994_11620"/>
<protein>
    <submittedName>
        <fullName evidence="1">Uncharacterized protein</fullName>
    </submittedName>
</protein>
<name>A0AAF0FRM8_9EURY</name>
<organism evidence="1 2">
    <name type="scientific">Methanomicrobium antiquum</name>
    <dbReference type="NCBI Taxonomy" id="487686"/>
    <lineage>
        <taxon>Archaea</taxon>
        <taxon>Methanobacteriati</taxon>
        <taxon>Methanobacteriota</taxon>
        <taxon>Stenosarchaea group</taxon>
        <taxon>Methanomicrobia</taxon>
        <taxon>Methanomicrobiales</taxon>
        <taxon>Methanomicrobiaceae</taxon>
        <taxon>Methanomicrobium</taxon>
    </lineage>
</organism>
<evidence type="ECO:0000313" key="2">
    <source>
        <dbReference type="Proteomes" id="UP001218895"/>
    </source>
</evidence>
<dbReference type="Proteomes" id="UP001218895">
    <property type="component" value="Chromosome"/>
</dbReference>
<evidence type="ECO:0000313" key="1">
    <source>
        <dbReference type="EMBL" id="WFN36766.1"/>
    </source>
</evidence>
<accession>A0AAF0FRM8</accession>
<dbReference type="RefSeq" id="WP_278099603.1">
    <property type="nucleotide sequence ID" value="NZ_CP091092.1"/>
</dbReference>
<proteinExistence type="predicted"/>